<gene>
    <name evidence="3" type="ORF">DICVIV_03411</name>
</gene>
<dbReference type="Proteomes" id="UP000053766">
    <property type="component" value="Unassembled WGS sequence"/>
</dbReference>
<reference evidence="4" key="2">
    <citation type="journal article" date="2016" name="Sci. Rep.">
        <title>Dictyocaulus viviparus genome, variome and transcriptome elucidate lungworm biology and support future intervention.</title>
        <authorList>
            <person name="McNulty S.N."/>
            <person name="Strube C."/>
            <person name="Rosa B.A."/>
            <person name="Martin J.C."/>
            <person name="Tyagi R."/>
            <person name="Choi Y.J."/>
            <person name="Wang Q."/>
            <person name="Hallsworth Pepin K."/>
            <person name="Zhang X."/>
            <person name="Ozersky P."/>
            <person name="Wilson R.K."/>
            <person name="Sternberg P.W."/>
            <person name="Gasser R.B."/>
            <person name="Mitreva M."/>
        </authorList>
    </citation>
    <scope>NUCLEOTIDE SEQUENCE [LARGE SCALE GENOMIC DNA]</scope>
    <source>
        <strain evidence="4">HannoverDv2000</strain>
    </source>
</reference>
<accession>A0A0D8Y132</accession>
<dbReference type="STRING" id="29172.A0A0D8Y132"/>
<dbReference type="InterPro" id="IPR001128">
    <property type="entry name" value="Cyt_P450"/>
</dbReference>
<dbReference type="PANTHER" id="PTHR24284">
    <property type="entry name" value="CYTOCHROME P450 FAMILY"/>
    <property type="match status" value="1"/>
</dbReference>
<dbReference type="Gene3D" id="1.10.630.10">
    <property type="entry name" value="Cytochrome P450"/>
    <property type="match status" value="1"/>
</dbReference>
<dbReference type="InterPro" id="IPR036396">
    <property type="entry name" value="Cyt_P450_sf"/>
</dbReference>
<organism evidence="3 4">
    <name type="scientific">Dictyocaulus viviparus</name>
    <name type="common">Bovine lungworm</name>
    <dbReference type="NCBI Taxonomy" id="29172"/>
    <lineage>
        <taxon>Eukaryota</taxon>
        <taxon>Metazoa</taxon>
        <taxon>Ecdysozoa</taxon>
        <taxon>Nematoda</taxon>
        <taxon>Chromadorea</taxon>
        <taxon>Rhabditida</taxon>
        <taxon>Rhabditina</taxon>
        <taxon>Rhabditomorpha</taxon>
        <taxon>Strongyloidea</taxon>
        <taxon>Metastrongylidae</taxon>
        <taxon>Dictyocaulus</taxon>
    </lineage>
</organism>
<comment type="similarity">
    <text evidence="1">Belongs to the cytochrome P450 family.</text>
</comment>
<dbReference type="AlphaFoldDB" id="A0A0D8Y132"/>
<sequence>MYSIIIPFLAVVAFHQFYWRRRNLPPGPLPLPLIGNTLSINMRNPAKTFSLWHAHYGPIYTVWLPHPMIVMASHEVLKESLIRQAI</sequence>
<name>A0A0D8Y132_DICVI</name>
<dbReference type="GO" id="GO:0020037">
    <property type="term" value="F:heme binding"/>
    <property type="evidence" value="ECO:0007669"/>
    <property type="project" value="InterPro"/>
</dbReference>
<dbReference type="PANTHER" id="PTHR24284:SF1">
    <property type="entry name" value="CYTOCHROME P450 FAMILY"/>
    <property type="match status" value="1"/>
</dbReference>
<evidence type="ECO:0000256" key="2">
    <source>
        <dbReference type="ARBA" id="ARBA00023033"/>
    </source>
</evidence>
<dbReference type="GO" id="GO:0005506">
    <property type="term" value="F:iron ion binding"/>
    <property type="evidence" value="ECO:0007669"/>
    <property type="project" value="InterPro"/>
</dbReference>
<dbReference type="EMBL" id="KN716206">
    <property type="protein sequence ID" value="KJH50400.1"/>
    <property type="molecule type" value="Genomic_DNA"/>
</dbReference>
<keyword evidence="2" id="KW-0560">Oxidoreductase</keyword>
<keyword evidence="4" id="KW-1185">Reference proteome</keyword>
<evidence type="ECO:0000256" key="1">
    <source>
        <dbReference type="ARBA" id="ARBA00010617"/>
    </source>
</evidence>
<dbReference type="Pfam" id="PF00067">
    <property type="entry name" value="p450"/>
    <property type="match status" value="1"/>
</dbReference>
<evidence type="ECO:0000313" key="3">
    <source>
        <dbReference type="EMBL" id="KJH50400.1"/>
    </source>
</evidence>
<dbReference type="SUPFAM" id="SSF48264">
    <property type="entry name" value="Cytochrome P450"/>
    <property type="match status" value="1"/>
</dbReference>
<evidence type="ECO:0000313" key="4">
    <source>
        <dbReference type="Proteomes" id="UP000053766"/>
    </source>
</evidence>
<protein>
    <recommendedName>
        <fullName evidence="5">Cytochrome P450</fullName>
    </recommendedName>
</protein>
<dbReference type="GO" id="GO:0016705">
    <property type="term" value="F:oxidoreductase activity, acting on paired donors, with incorporation or reduction of molecular oxygen"/>
    <property type="evidence" value="ECO:0007669"/>
    <property type="project" value="InterPro"/>
</dbReference>
<proteinExistence type="inferred from homology"/>
<reference evidence="3 4" key="1">
    <citation type="submission" date="2013-11" db="EMBL/GenBank/DDBJ databases">
        <title>Draft genome of the bovine lungworm Dictyocaulus viviparus.</title>
        <authorList>
            <person name="Mitreva M."/>
        </authorList>
    </citation>
    <scope>NUCLEOTIDE SEQUENCE [LARGE SCALE GENOMIC DNA]</scope>
    <source>
        <strain evidence="3 4">HannoverDv2000</strain>
    </source>
</reference>
<evidence type="ECO:0008006" key="5">
    <source>
        <dbReference type="Google" id="ProtNLM"/>
    </source>
</evidence>
<dbReference type="GO" id="GO:0004497">
    <property type="term" value="F:monooxygenase activity"/>
    <property type="evidence" value="ECO:0007669"/>
    <property type="project" value="UniProtKB-KW"/>
</dbReference>
<keyword evidence="2" id="KW-0503">Monooxygenase</keyword>
<dbReference type="OrthoDB" id="1055148at2759"/>